<evidence type="ECO:0000313" key="2">
    <source>
        <dbReference type="Proteomes" id="UP000053989"/>
    </source>
</evidence>
<dbReference type="Gene3D" id="3.80.10.10">
    <property type="entry name" value="Ribonuclease Inhibitor"/>
    <property type="match status" value="1"/>
</dbReference>
<accession>A0A0C3AMF4</accession>
<gene>
    <name evidence="1" type="ORF">SCLCIDRAFT_1211369</name>
</gene>
<dbReference type="AlphaFoldDB" id="A0A0C3AMF4"/>
<dbReference type="EMBL" id="KN822018">
    <property type="protein sequence ID" value="KIM66132.1"/>
    <property type="molecule type" value="Genomic_DNA"/>
</dbReference>
<name>A0A0C3AMF4_9AGAM</name>
<dbReference type="Proteomes" id="UP000053989">
    <property type="component" value="Unassembled WGS sequence"/>
</dbReference>
<dbReference type="InParanoid" id="A0A0C3AMF4"/>
<proteinExistence type="predicted"/>
<reference evidence="1 2" key="1">
    <citation type="submission" date="2014-04" db="EMBL/GenBank/DDBJ databases">
        <authorList>
            <consortium name="DOE Joint Genome Institute"/>
            <person name="Kuo A."/>
            <person name="Kohler A."/>
            <person name="Nagy L.G."/>
            <person name="Floudas D."/>
            <person name="Copeland A."/>
            <person name="Barry K.W."/>
            <person name="Cichocki N."/>
            <person name="Veneault-Fourrey C."/>
            <person name="LaButti K."/>
            <person name="Lindquist E.A."/>
            <person name="Lipzen A."/>
            <person name="Lundell T."/>
            <person name="Morin E."/>
            <person name="Murat C."/>
            <person name="Sun H."/>
            <person name="Tunlid A."/>
            <person name="Henrissat B."/>
            <person name="Grigoriev I.V."/>
            <person name="Hibbett D.S."/>
            <person name="Martin F."/>
            <person name="Nordberg H.P."/>
            <person name="Cantor M.N."/>
            <person name="Hua S.X."/>
        </authorList>
    </citation>
    <scope>NUCLEOTIDE SEQUENCE [LARGE SCALE GENOMIC DNA]</scope>
    <source>
        <strain evidence="1 2">Foug A</strain>
    </source>
</reference>
<keyword evidence="2" id="KW-1185">Reference proteome</keyword>
<dbReference type="SUPFAM" id="SSF52047">
    <property type="entry name" value="RNI-like"/>
    <property type="match status" value="1"/>
</dbReference>
<reference evidence="2" key="2">
    <citation type="submission" date="2015-01" db="EMBL/GenBank/DDBJ databases">
        <title>Evolutionary Origins and Diversification of the Mycorrhizal Mutualists.</title>
        <authorList>
            <consortium name="DOE Joint Genome Institute"/>
            <consortium name="Mycorrhizal Genomics Consortium"/>
            <person name="Kohler A."/>
            <person name="Kuo A."/>
            <person name="Nagy L.G."/>
            <person name="Floudas D."/>
            <person name="Copeland A."/>
            <person name="Barry K.W."/>
            <person name="Cichocki N."/>
            <person name="Veneault-Fourrey C."/>
            <person name="LaButti K."/>
            <person name="Lindquist E.A."/>
            <person name="Lipzen A."/>
            <person name="Lundell T."/>
            <person name="Morin E."/>
            <person name="Murat C."/>
            <person name="Riley R."/>
            <person name="Ohm R."/>
            <person name="Sun H."/>
            <person name="Tunlid A."/>
            <person name="Henrissat B."/>
            <person name="Grigoriev I.V."/>
            <person name="Hibbett D.S."/>
            <person name="Martin F."/>
        </authorList>
    </citation>
    <scope>NUCLEOTIDE SEQUENCE [LARGE SCALE GENOMIC DNA]</scope>
    <source>
        <strain evidence="2">Foug A</strain>
    </source>
</reference>
<protein>
    <submittedName>
        <fullName evidence="1">Uncharacterized protein</fullName>
    </submittedName>
</protein>
<dbReference type="HOGENOM" id="CLU_028275_0_0_1"/>
<organism evidence="1 2">
    <name type="scientific">Scleroderma citrinum Foug A</name>
    <dbReference type="NCBI Taxonomy" id="1036808"/>
    <lineage>
        <taxon>Eukaryota</taxon>
        <taxon>Fungi</taxon>
        <taxon>Dikarya</taxon>
        <taxon>Basidiomycota</taxon>
        <taxon>Agaricomycotina</taxon>
        <taxon>Agaricomycetes</taxon>
        <taxon>Agaricomycetidae</taxon>
        <taxon>Boletales</taxon>
        <taxon>Sclerodermatineae</taxon>
        <taxon>Sclerodermataceae</taxon>
        <taxon>Scleroderma</taxon>
    </lineage>
</organism>
<evidence type="ECO:0000313" key="1">
    <source>
        <dbReference type="EMBL" id="KIM66132.1"/>
    </source>
</evidence>
<dbReference type="STRING" id="1036808.A0A0C3AMF4"/>
<dbReference type="InterPro" id="IPR032675">
    <property type="entry name" value="LRR_dom_sf"/>
</dbReference>
<dbReference type="OrthoDB" id="5297217at2759"/>
<sequence length="475" mass="53942">MPALLDILPIELIQPILCQLHYKHDLTTAALVCQSFNYAATPLIYRTIDALIQDDEVISHPYATLLRRSELAQYVWHVSETGAAMRSDPRMSQDITATLSLCTNLVSATWEDYDKATEAVFVPFLEVLMTLPLKEFTIRTKYDVGDRVWTLLNSMTGIQRLSVWSYKPPRMLQDWAAQLRPPLRYLGLGDCLHVPPITLISVFSQLPLLQNLRISGVPSTAIPLIMACLPNLIELDTDYLQDGNYPLPSMPLPRLQKLTIRPNSATTSVSDVCNWACSLIPHEGPLQSFTLSFTITIPLSFVTHLICRHGRTLTEFCVGFAQVTPEVLTYLCRNCPALELLKCSVPNSDMQTIAKAIEPAKNLRTLQFVLWVRVDAVGAEPAYYLFPRTMYDQHFPLNDGVPFSTAEVKTLMLRPGSKLRTIWFGDVSYFGRWVRATPERDPVSQIEDGLTFEVVRDKYEYFSQRWHRRLCNPLS</sequence>